<keyword evidence="6" id="KW-0472">Membrane</keyword>
<evidence type="ECO:0000313" key="10">
    <source>
        <dbReference type="Proteomes" id="UP000708208"/>
    </source>
</evidence>
<dbReference type="PANTHER" id="PTHR13254">
    <property type="entry name" value="GOLGI AUTOANTIGEN, GOLGIN SUBFAMILY A, 7"/>
    <property type="match status" value="1"/>
</dbReference>
<sequence>MSVVGPNHHTSGLPNSNPNAASVNQVSANGGSPNPSPPMRIFVQRDYRLGVAIRFVPEFPPELNGRIDQATYEFTLNQINAYFQDAENFDCNTFCESCLGFITANLVYFCRDTKYEKCLKRLSKFISEQNTRVYLPRGLQITDPVERGLRCIEIVILNDQTRSS</sequence>
<evidence type="ECO:0000256" key="2">
    <source>
        <dbReference type="ARBA" id="ARBA00007732"/>
    </source>
</evidence>
<comment type="subcellular location">
    <subcellularLocation>
        <location evidence="1">Endoplasmic reticulum membrane</location>
        <topology evidence="1">Peripheral membrane protein</topology>
    </subcellularLocation>
</comment>
<evidence type="ECO:0000256" key="3">
    <source>
        <dbReference type="ARBA" id="ARBA00011396"/>
    </source>
</evidence>
<dbReference type="GO" id="GO:0002178">
    <property type="term" value="C:palmitoyltransferase complex"/>
    <property type="evidence" value="ECO:0007669"/>
    <property type="project" value="TreeGrafter"/>
</dbReference>
<dbReference type="Pfam" id="PF10256">
    <property type="entry name" value="Erf4"/>
    <property type="match status" value="1"/>
</dbReference>
<evidence type="ECO:0000256" key="7">
    <source>
        <dbReference type="SAM" id="MobiDB-lite"/>
    </source>
</evidence>
<evidence type="ECO:0000256" key="1">
    <source>
        <dbReference type="ARBA" id="ARBA00004406"/>
    </source>
</evidence>
<dbReference type="PANTHER" id="PTHR13254:SF0">
    <property type="entry name" value="GOLGIN SUBFAMILY A MEMBER 7_ERF4 DOMAIN-CONTAINING PROTEIN"/>
    <property type="match status" value="1"/>
</dbReference>
<dbReference type="AlphaFoldDB" id="A0A8J2PJ96"/>
<organism evidence="9 10">
    <name type="scientific">Allacma fusca</name>
    <dbReference type="NCBI Taxonomy" id="39272"/>
    <lineage>
        <taxon>Eukaryota</taxon>
        <taxon>Metazoa</taxon>
        <taxon>Ecdysozoa</taxon>
        <taxon>Arthropoda</taxon>
        <taxon>Hexapoda</taxon>
        <taxon>Collembola</taxon>
        <taxon>Symphypleona</taxon>
        <taxon>Sminthuridae</taxon>
        <taxon>Allacma</taxon>
    </lineage>
</organism>
<dbReference type="Proteomes" id="UP000708208">
    <property type="component" value="Unassembled WGS sequence"/>
</dbReference>
<feature type="region of interest" description="Disordered" evidence="7">
    <location>
        <begin position="1"/>
        <end position="37"/>
    </location>
</feature>
<evidence type="ECO:0000256" key="6">
    <source>
        <dbReference type="ARBA" id="ARBA00023136"/>
    </source>
</evidence>
<reference evidence="9" key="1">
    <citation type="submission" date="2021-06" db="EMBL/GenBank/DDBJ databases">
        <authorList>
            <person name="Hodson N. C."/>
            <person name="Mongue J. A."/>
            <person name="Jaron S. K."/>
        </authorList>
    </citation>
    <scope>NUCLEOTIDE SEQUENCE</scope>
</reference>
<dbReference type="GO" id="GO:0005789">
    <property type="term" value="C:endoplasmic reticulum membrane"/>
    <property type="evidence" value="ECO:0007669"/>
    <property type="project" value="UniProtKB-SubCell"/>
</dbReference>
<feature type="domain" description="Golgin subfamily A member 7/ERF4" evidence="8">
    <location>
        <begin position="41"/>
        <end position="153"/>
    </location>
</feature>
<dbReference type="InterPro" id="IPR051371">
    <property type="entry name" value="Ras_palmitoyltransferase"/>
</dbReference>
<comment type="similarity">
    <text evidence="2">Belongs to the ERF4 family.</text>
</comment>
<evidence type="ECO:0000259" key="8">
    <source>
        <dbReference type="Pfam" id="PF10256"/>
    </source>
</evidence>
<evidence type="ECO:0000256" key="4">
    <source>
        <dbReference type="ARBA" id="ARBA00018463"/>
    </source>
</evidence>
<dbReference type="GO" id="GO:0006612">
    <property type="term" value="P:protein targeting to membrane"/>
    <property type="evidence" value="ECO:0007669"/>
    <property type="project" value="TreeGrafter"/>
</dbReference>
<evidence type="ECO:0000256" key="5">
    <source>
        <dbReference type="ARBA" id="ARBA00022824"/>
    </source>
</evidence>
<comment type="subunit">
    <text evidence="3">Interacts with ERF2.</text>
</comment>
<keyword evidence="10" id="KW-1185">Reference proteome</keyword>
<feature type="compositionally biased region" description="Polar residues" evidence="7">
    <location>
        <begin position="8"/>
        <end position="28"/>
    </location>
</feature>
<dbReference type="EMBL" id="CAJVCH010532577">
    <property type="protein sequence ID" value="CAG7824384.1"/>
    <property type="molecule type" value="Genomic_DNA"/>
</dbReference>
<proteinExistence type="inferred from homology"/>
<protein>
    <recommendedName>
        <fullName evidence="4">Ras modification protein ERF4</fullName>
    </recommendedName>
</protein>
<dbReference type="InterPro" id="IPR019383">
    <property type="entry name" value="Golgin_A_7/ERF4"/>
</dbReference>
<evidence type="ECO:0000313" key="9">
    <source>
        <dbReference type="EMBL" id="CAG7824384.1"/>
    </source>
</evidence>
<name>A0A8J2PJ96_9HEXA</name>
<keyword evidence="5" id="KW-0256">Endoplasmic reticulum</keyword>
<comment type="caution">
    <text evidence="9">The sequence shown here is derived from an EMBL/GenBank/DDBJ whole genome shotgun (WGS) entry which is preliminary data.</text>
</comment>
<gene>
    <name evidence="9" type="ORF">AFUS01_LOCUS34543</name>
</gene>
<dbReference type="OrthoDB" id="2190159at2759"/>
<accession>A0A8J2PJ96</accession>